<dbReference type="InterPro" id="IPR022291">
    <property type="entry name" value="Bacteriocin_synth_cyclodeHase"/>
</dbReference>
<keyword evidence="3" id="KW-1185">Reference proteome</keyword>
<dbReference type="InterPro" id="IPR027624">
    <property type="entry name" value="TOMM_cyclo_SagD"/>
</dbReference>
<name>A0A4Y3KEZ9_CELUD</name>
<comment type="caution">
    <text evidence="2">The sequence shown here is derived from an EMBL/GenBank/DDBJ whole genome shotgun (WGS) entry which is preliminary data.</text>
</comment>
<dbReference type="NCBIfam" id="TIGR03604">
    <property type="entry name" value="TOMM_cyclo_SagD"/>
    <property type="match status" value="1"/>
</dbReference>
<dbReference type="PANTHER" id="PTHR37809:SF1">
    <property type="entry name" value="RIBOSOMAL PROTEIN S12 METHYLTHIOTRANSFERASE ACCESSORY FACTOR YCAO"/>
    <property type="match status" value="1"/>
</dbReference>
<dbReference type="NCBIfam" id="TIGR03882">
    <property type="entry name" value="cyclo_dehyd_2"/>
    <property type="match status" value="1"/>
</dbReference>
<evidence type="ECO:0000313" key="3">
    <source>
        <dbReference type="Proteomes" id="UP000315842"/>
    </source>
</evidence>
<reference evidence="2 3" key="1">
    <citation type="submission" date="2019-06" db="EMBL/GenBank/DDBJ databases">
        <title>Whole genome shotgun sequence of Cellulomonas uda NBRC 3747.</title>
        <authorList>
            <person name="Hosoyama A."/>
            <person name="Uohara A."/>
            <person name="Ohji S."/>
            <person name="Ichikawa N."/>
        </authorList>
    </citation>
    <scope>NUCLEOTIDE SEQUENCE [LARGE SCALE GENOMIC DNA]</scope>
    <source>
        <strain evidence="2 3">NBRC 3747</strain>
    </source>
</reference>
<accession>A0A4Y3KEZ9</accession>
<dbReference type="Gene3D" id="3.40.50.720">
    <property type="entry name" value="NAD(P)-binding Rossmann-like Domain"/>
    <property type="match status" value="1"/>
</dbReference>
<dbReference type="PANTHER" id="PTHR37809">
    <property type="entry name" value="RIBOSOMAL PROTEIN S12 METHYLTHIOTRANSFERASE ACCESSORY FACTOR YCAO"/>
    <property type="match status" value="1"/>
</dbReference>
<evidence type="ECO:0000313" key="2">
    <source>
        <dbReference type="EMBL" id="GEA82542.1"/>
    </source>
</evidence>
<proteinExistence type="predicted"/>
<dbReference type="Gene3D" id="3.30.160.660">
    <property type="match status" value="1"/>
</dbReference>
<dbReference type="Proteomes" id="UP000315842">
    <property type="component" value="Unassembled WGS sequence"/>
</dbReference>
<dbReference type="Gene3D" id="3.30.1330.230">
    <property type="match status" value="1"/>
</dbReference>
<dbReference type="PROSITE" id="PS51664">
    <property type="entry name" value="YCAO"/>
    <property type="match status" value="1"/>
</dbReference>
<dbReference type="Gene3D" id="3.30.40.250">
    <property type="match status" value="1"/>
</dbReference>
<protein>
    <recommendedName>
        <fullName evidence="1">YcaO domain-containing protein</fullName>
    </recommendedName>
</protein>
<gene>
    <name evidence="2" type="ORF">CUD01_29860</name>
</gene>
<dbReference type="EMBL" id="BJLP01000067">
    <property type="protein sequence ID" value="GEA82542.1"/>
    <property type="molecule type" value="Genomic_DNA"/>
</dbReference>
<feature type="domain" description="YcaO" evidence="1">
    <location>
        <begin position="221"/>
        <end position="607"/>
    </location>
</feature>
<dbReference type="RefSeq" id="WP_141322325.1">
    <property type="nucleotide sequence ID" value="NZ_BJLP01000067.1"/>
</dbReference>
<evidence type="ECO:0000259" key="1">
    <source>
        <dbReference type="PROSITE" id="PS51664"/>
    </source>
</evidence>
<sequence>MTTVAPRFEAHRLGLHDELAADAQDVATRVLVAGSHGLVGPFPGAGDSGASCGTCLARRWQAARDKSLRDALELGGPSVAVAESPFLLAFQRDAVEAVLAAAEQAAAGAGPYASVYRVDLESLEVRRVPFVPDAECPRCGTARDDVPLRPELTLAPKPAPTVFRSRPLDDYGLETDAYANPVSGALGTSMWFEMTSRSTAPAYGTFGLRAGEYLRETLYGGHADSVRVSTQVAVLEGLERAAGLRPRGRRTTVHASLAELGDVAVDPRVGGLYRDEFYEKNPHIRRFDPQRPIPWVWGWSLRDDRAVLVPENLAYYHAGPVTERFVQETSNGCASGSSLTEATYHGLMELVERDAFLVAWFARRSLPEIDPRTSALASTRCMVDRLDMYGYEARFFDARLSFDIPVVVGVAVRRDGGLGTLAFGAGAGLDPEAAIAAALCEIGTDCLMAPMRVGWDRERYEAMAADFTAMYGLHDHPHVYGLPQMRGHAAFLLDGGDEPRSVAETFGADRPAPPLADDLRTDLAHCVEQVAARGFDVVVVDQTTPEQEALGLHTVSVTVPGLVPIDFGWLRQRAPHSSRVRTALREAGLMDRDLRDDEINPAPHPFP</sequence>
<dbReference type="InterPro" id="IPR003776">
    <property type="entry name" value="YcaO-like_dom"/>
</dbReference>
<dbReference type="AlphaFoldDB" id="A0A4Y3KEZ9"/>
<organism evidence="2 3">
    <name type="scientific">Cellulomonas uda</name>
    <dbReference type="NCBI Taxonomy" id="1714"/>
    <lineage>
        <taxon>Bacteria</taxon>
        <taxon>Bacillati</taxon>
        <taxon>Actinomycetota</taxon>
        <taxon>Actinomycetes</taxon>
        <taxon>Micrococcales</taxon>
        <taxon>Cellulomonadaceae</taxon>
        <taxon>Cellulomonas</taxon>
    </lineage>
</organism>
<dbReference type="Pfam" id="PF02624">
    <property type="entry name" value="YcaO"/>
    <property type="match status" value="1"/>
</dbReference>